<evidence type="ECO:0000313" key="7">
    <source>
        <dbReference type="EMBL" id="AET33580.1"/>
    </source>
</evidence>
<dbReference type="RefSeq" id="WP_014289405.1">
    <property type="nucleotide sequence ID" value="NC_016645.1"/>
</dbReference>
<dbReference type="InterPro" id="IPR000268">
    <property type="entry name" value="RPABC5/Rpb10"/>
</dbReference>
<dbReference type="GO" id="GO:0003677">
    <property type="term" value="F:DNA binding"/>
    <property type="evidence" value="ECO:0007669"/>
    <property type="project" value="InterPro"/>
</dbReference>
<keyword evidence="6" id="KW-0548">Nucleotidyltransferase</keyword>
<dbReference type="GeneID" id="11596678"/>
<dbReference type="PANTHER" id="PTHR23431">
    <property type="entry name" value="DNA-DIRECTED RNA POLYMERASES I, II, AND III SUBUNIT RPABC5 FAMILY MEMBER"/>
    <property type="match status" value="1"/>
</dbReference>
<comment type="catalytic activity">
    <reaction evidence="6">
        <text>RNA(n) + a ribonucleoside 5'-triphosphate = RNA(n+1) + diphosphate</text>
        <dbReference type="Rhea" id="RHEA:21248"/>
        <dbReference type="Rhea" id="RHEA-COMP:14527"/>
        <dbReference type="Rhea" id="RHEA-COMP:17342"/>
        <dbReference type="ChEBI" id="CHEBI:33019"/>
        <dbReference type="ChEBI" id="CHEBI:61557"/>
        <dbReference type="ChEBI" id="CHEBI:140395"/>
        <dbReference type="EC" id="2.7.7.6"/>
    </reaction>
</comment>
<dbReference type="STRING" id="1104324.P186_2188"/>
<dbReference type="OrthoDB" id="371754at2157"/>
<organism evidence="7 8">
    <name type="scientific">Pyrobaculum ferrireducens</name>
    <dbReference type="NCBI Taxonomy" id="1104324"/>
    <lineage>
        <taxon>Archaea</taxon>
        <taxon>Thermoproteota</taxon>
        <taxon>Thermoprotei</taxon>
        <taxon>Thermoproteales</taxon>
        <taxon>Thermoproteaceae</taxon>
        <taxon>Pyrobaculum</taxon>
    </lineage>
</organism>
<dbReference type="eggNOG" id="arCOG04244">
    <property type="taxonomic scope" value="Archaea"/>
</dbReference>
<dbReference type="GO" id="GO:0005737">
    <property type="term" value="C:cytoplasm"/>
    <property type="evidence" value="ECO:0007669"/>
    <property type="project" value="UniProtKB-SubCell"/>
</dbReference>
<evidence type="ECO:0000256" key="3">
    <source>
        <dbReference type="ARBA" id="ARBA00022723"/>
    </source>
</evidence>
<dbReference type="PANTHER" id="PTHR23431:SF3">
    <property type="entry name" value="DNA-DIRECTED RNA POLYMERASES I, II, AND III SUBUNIT RPABC5"/>
    <property type="match status" value="1"/>
</dbReference>
<dbReference type="GO" id="GO:0006351">
    <property type="term" value="P:DNA-templated transcription"/>
    <property type="evidence" value="ECO:0007669"/>
    <property type="project" value="UniProtKB-UniRule"/>
</dbReference>
<dbReference type="HAMAP" id="MF_00250">
    <property type="entry name" value="RNApol_arch_Rpo10"/>
    <property type="match status" value="1"/>
</dbReference>
<dbReference type="Gene3D" id="1.10.10.60">
    <property type="entry name" value="Homeodomain-like"/>
    <property type="match status" value="1"/>
</dbReference>
<comment type="subunit">
    <text evidence="6">Part of the RNA polymerase complex.</text>
</comment>
<dbReference type="Pfam" id="PF01194">
    <property type="entry name" value="RNA_pol_N"/>
    <property type="match status" value="1"/>
</dbReference>
<keyword evidence="6" id="KW-0963">Cytoplasm</keyword>
<dbReference type="HOGENOM" id="CLU_143122_1_1_2"/>
<feature type="binding site" evidence="6">
    <location>
        <position position="7"/>
    </location>
    <ligand>
        <name>Zn(2+)</name>
        <dbReference type="ChEBI" id="CHEBI:29105"/>
    </ligand>
</feature>
<keyword evidence="1 6" id="KW-0240">DNA-directed RNA polymerase</keyword>
<dbReference type="KEGG" id="pyr:P186_2188"/>
<evidence type="ECO:0000256" key="2">
    <source>
        <dbReference type="ARBA" id="ARBA00022679"/>
    </source>
</evidence>
<dbReference type="EC" id="2.7.7.6" evidence="6"/>
<feature type="binding site" evidence="6">
    <location>
        <position position="44"/>
    </location>
    <ligand>
        <name>Zn(2+)</name>
        <dbReference type="ChEBI" id="CHEBI:29105"/>
    </ligand>
</feature>
<keyword evidence="3 6" id="KW-0479">Metal-binding</keyword>
<protein>
    <recommendedName>
        <fullName evidence="6">DNA-directed RNA polymerase subunit Rpo10</fullName>
        <ecNumber evidence="6">2.7.7.6</ecNumber>
    </recommendedName>
    <alternativeName>
        <fullName evidence="6">DNA-directed RNA polymerase subunit N</fullName>
    </alternativeName>
</protein>
<comment type="cofactor">
    <cofactor evidence="6">
        <name>Zn(2+)</name>
        <dbReference type="ChEBI" id="CHEBI:29105"/>
    </cofactor>
    <text evidence="6">Binds 1 zinc ion.</text>
</comment>
<feature type="binding site" evidence="6">
    <location>
        <position position="10"/>
    </location>
    <ligand>
        <name>Zn(2+)</name>
        <dbReference type="ChEBI" id="CHEBI:29105"/>
    </ligand>
</feature>
<dbReference type="SUPFAM" id="SSF46924">
    <property type="entry name" value="RNA polymerase subunit RPB10"/>
    <property type="match status" value="1"/>
</dbReference>
<evidence type="ECO:0000256" key="4">
    <source>
        <dbReference type="ARBA" id="ARBA00022833"/>
    </source>
</evidence>
<name>G7VB83_9CREN</name>
<comment type="function">
    <text evidence="6">DNA-dependent RNA polymerase (RNAP) catalyzes the transcription of DNA into RNA using the four ribonucleoside triphosphates as substrates.</text>
</comment>
<keyword evidence="4 6" id="KW-0862">Zinc</keyword>
<dbReference type="PIRSF" id="PIRSF005653">
    <property type="entry name" value="RNA_pol_N/8_sub"/>
    <property type="match status" value="1"/>
</dbReference>
<comment type="similarity">
    <text evidence="6">Belongs to the archaeal Rpo10/eukaryotic RPB10 RNA polymerase subunit family.</text>
</comment>
<dbReference type="NCBIfam" id="NF003089">
    <property type="entry name" value="PRK04016.1"/>
    <property type="match status" value="1"/>
</dbReference>
<keyword evidence="5 6" id="KW-0804">Transcription</keyword>
<keyword evidence="8" id="KW-1185">Reference proteome</keyword>
<dbReference type="Proteomes" id="UP000005867">
    <property type="component" value="Chromosome"/>
</dbReference>
<dbReference type="AlphaFoldDB" id="G7VB83"/>
<dbReference type="EMBL" id="CP003098">
    <property type="protein sequence ID" value="AET33580.1"/>
    <property type="molecule type" value="Genomic_DNA"/>
</dbReference>
<keyword evidence="2 6" id="KW-0808">Transferase</keyword>
<evidence type="ECO:0000256" key="1">
    <source>
        <dbReference type="ARBA" id="ARBA00022478"/>
    </source>
</evidence>
<sequence>MIIPIRCFTCGRPLGHLYAVFKKRVLAGEHPGAVFDSLGVTRYCCRRTLMAHVEWIEDLLVYEKRI</sequence>
<accession>G7VB83</accession>
<evidence type="ECO:0000256" key="5">
    <source>
        <dbReference type="ARBA" id="ARBA00023163"/>
    </source>
</evidence>
<reference evidence="7 8" key="1">
    <citation type="journal article" date="2012" name="J. Bacteriol.">
        <title>Complete genome sequence of strain 1860, a crenarchaeon of the genus pyrobaculum able to grow with various electron acceptors.</title>
        <authorList>
            <person name="Mardanov A.V."/>
            <person name="Gumerov V.M."/>
            <person name="Slobodkina G.B."/>
            <person name="Beletsky A.V."/>
            <person name="Bonch-Osmolovskaya E.A."/>
            <person name="Ravin N.V."/>
            <person name="Skryabin K.G."/>
        </authorList>
    </citation>
    <scope>NUCLEOTIDE SEQUENCE [LARGE SCALE GENOMIC DNA]</scope>
    <source>
        <strain evidence="7 8">1860</strain>
    </source>
</reference>
<evidence type="ECO:0000313" key="8">
    <source>
        <dbReference type="Proteomes" id="UP000005867"/>
    </source>
</evidence>
<dbReference type="GO" id="GO:0008270">
    <property type="term" value="F:zinc ion binding"/>
    <property type="evidence" value="ECO:0007669"/>
    <property type="project" value="UniProtKB-UniRule"/>
</dbReference>
<dbReference type="InterPro" id="IPR023580">
    <property type="entry name" value="RNA_pol_su_RPB10"/>
</dbReference>
<dbReference type="InterPro" id="IPR020789">
    <property type="entry name" value="RNA_pol_suN_Zn-BS"/>
</dbReference>
<dbReference type="PROSITE" id="PS01112">
    <property type="entry name" value="RNA_POL_N_8KD"/>
    <property type="match status" value="1"/>
</dbReference>
<comment type="subcellular location">
    <subcellularLocation>
        <location evidence="6">Cytoplasm</location>
    </subcellularLocation>
</comment>
<dbReference type="GO" id="GO:0003899">
    <property type="term" value="F:DNA-directed RNA polymerase activity"/>
    <property type="evidence" value="ECO:0007669"/>
    <property type="project" value="UniProtKB-UniRule"/>
</dbReference>
<gene>
    <name evidence="6" type="primary">rpo10</name>
    <name evidence="6" type="synonym">rpoN</name>
    <name evidence="7" type="ORF">P186_2188</name>
</gene>
<dbReference type="GO" id="GO:0000428">
    <property type="term" value="C:DNA-directed RNA polymerase complex"/>
    <property type="evidence" value="ECO:0007669"/>
    <property type="project" value="UniProtKB-KW"/>
</dbReference>
<evidence type="ECO:0000256" key="6">
    <source>
        <dbReference type="HAMAP-Rule" id="MF_00250"/>
    </source>
</evidence>
<proteinExistence type="inferred from homology"/>
<feature type="binding site" evidence="6">
    <location>
        <position position="45"/>
    </location>
    <ligand>
        <name>Zn(2+)</name>
        <dbReference type="ChEBI" id="CHEBI:29105"/>
    </ligand>
</feature>